<keyword evidence="1" id="KW-0812">Transmembrane</keyword>
<keyword evidence="3" id="KW-1185">Reference proteome</keyword>
<keyword evidence="1" id="KW-1133">Transmembrane helix</keyword>
<organism evidence="2 3">
    <name type="scientific">Hymenobacter monticola</name>
    <dbReference type="NCBI Taxonomy" id="1705399"/>
    <lineage>
        <taxon>Bacteria</taxon>
        <taxon>Pseudomonadati</taxon>
        <taxon>Bacteroidota</taxon>
        <taxon>Cytophagia</taxon>
        <taxon>Cytophagales</taxon>
        <taxon>Hymenobacteraceae</taxon>
        <taxon>Hymenobacter</taxon>
    </lineage>
</organism>
<evidence type="ECO:0008006" key="4">
    <source>
        <dbReference type="Google" id="ProtNLM"/>
    </source>
</evidence>
<evidence type="ECO:0000313" key="3">
    <source>
        <dbReference type="Proteomes" id="UP000831390"/>
    </source>
</evidence>
<feature type="transmembrane region" description="Helical" evidence="1">
    <location>
        <begin position="79"/>
        <end position="98"/>
    </location>
</feature>
<gene>
    <name evidence="2" type="ORF">MTP16_22850</name>
</gene>
<evidence type="ECO:0000313" key="2">
    <source>
        <dbReference type="EMBL" id="UOE33939.1"/>
    </source>
</evidence>
<accession>A0ABY4B4Z4</accession>
<evidence type="ECO:0000256" key="1">
    <source>
        <dbReference type="SAM" id="Phobius"/>
    </source>
</evidence>
<dbReference type="Proteomes" id="UP000831390">
    <property type="component" value="Chromosome"/>
</dbReference>
<keyword evidence="1" id="KW-0472">Membrane</keyword>
<name>A0ABY4B4Z4_9BACT</name>
<sequence length="113" mass="12436">MVLLLATVPVAFGVYINETSPAPTTARLAGRCTRYCEAHTCPHATRANSSAYFQLRPLYDATVRGLMGGGRRWYATVNIAFYLVLVPLLLLGLTYGALRNAVLIRQLKAQRHA</sequence>
<protein>
    <recommendedName>
        <fullName evidence="4">ABC transporter permease</fullName>
    </recommendedName>
</protein>
<dbReference type="RefSeq" id="WP_243514459.1">
    <property type="nucleotide sequence ID" value="NZ_CP094534.1"/>
</dbReference>
<reference evidence="2 3" key="1">
    <citation type="submission" date="2022-03" db="EMBL/GenBank/DDBJ databases">
        <title>Hymenobactersp. isolated from the air.</title>
        <authorList>
            <person name="Won M."/>
            <person name="Kwon S.-W."/>
        </authorList>
    </citation>
    <scope>NUCLEOTIDE SEQUENCE [LARGE SCALE GENOMIC DNA]</scope>
    <source>
        <strain evidence="2 3">KACC 22596</strain>
    </source>
</reference>
<proteinExistence type="predicted"/>
<dbReference type="EMBL" id="CP094534">
    <property type="protein sequence ID" value="UOE33939.1"/>
    <property type="molecule type" value="Genomic_DNA"/>
</dbReference>